<reference evidence="2 3" key="1">
    <citation type="submission" date="2019-10" db="EMBL/GenBank/DDBJ databases">
        <title>XDR Pseudomonas monteilii producing IMP-16 from LCR.</title>
        <authorList>
            <person name="Ballaben A."/>
            <person name="Doi Y."/>
        </authorList>
    </citation>
    <scope>NUCLEOTIDE SEQUENCE [LARGE SCALE GENOMIC DNA]</scope>
    <source>
        <strain evidence="2 3">597/14</strain>
    </source>
</reference>
<dbReference type="AlphaFoldDB" id="A0A7X3F332"/>
<keyword evidence="1" id="KW-0812">Transmembrane</keyword>
<keyword evidence="1" id="KW-1133">Transmembrane helix</keyword>
<evidence type="ECO:0000313" key="2">
    <source>
        <dbReference type="EMBL" id="MVF50578.1"/>
    </source>
</evidence>
<dbReference type="Proteomes" id="UP000440965">
    <property type="component" value="Unassembled WGS sequence"/>
</dbReference>
<dbReference type="RefSeq" id="WP_156867514.1">
    <property type="nucleotide sequence ID" value="NZ_WEIK01000012.1"/>
</dbReference>
<sequence length="184" mass="20564">MLWIVILGLLSVVGLFFGLSFMFGGGDPVLKPDGTPYSSSVSSAARASVKSVGKMVTIISVSLLICVLGYWKFGYLGASQIEERRLAEAKERSDRDEIRCESASSAYYISQEFVKKHLKSPRDAEFPYFTDDDVKVTYLGGCAHDVWAYVDSKNSFNAIVRTKYYARVKNNKGTDEWQVLDIKI</sequence>
<evidence type="ECO:0000313" key="3">
    <source>
        <dbReference type="Proteomes" id="UP000440965"/>
    </source>
</evidence>
<comment type="caution">
    <text evidence="2">The sequence shown here is derived from an EMBL/GenBank/DDBJ whole genome shotgun (WGS) entry which is preliminary data.</text>
</comment>
<organism evidence="2 3">
    <name type="scientific">Pseudomonas monteilii</name>
    <dbReference type="NCBI Taxonomy" id="76759"/>
    <lineage>
        <taxon>Bacteria</taxon>
        <taxon>Pseudomonadati</taxon>
        <taxon>Pseudomonadota</taxon>
        <taxon>Gammaproteobacteria</taxon>
        <taxon>Pseudomonadales</taxon>
        <taxon>Pseudomonadaceae</taxon>
        <taxon>Pseudomonas</taxon>
    </lineage>
</organism>
<name>A0A7X3F332_9PSED</name>
<evidence type="ECO:0000256" key="1">
    <source>
        <dbReference type="SAM" id="Phobius"/>
    </source>
</evidence>
<feature type="transmembrane region" description="Helical" evidence="1">
    <location>
        <begin position="52"/>
        <end position="71"/>
    </location>
</feature>
<protein>
    <submittedName>
        <fullName evidence="2">Uncharacterized protein</fullName>
    </submittedName>
</protein>
<proteinExistence type="predicted"/>
<gene>
    <name evidence="2" type="ORF">F9Z43_14885</name>
</gene>
<dbReference type="EMBL" id="WEIK01000012">
    <property type="protein sequence ID" value="MVF50578.1"/>
    <property type="molecule type" value="Genomic_DNA"/>
</dbReference>
<accession>A0A7X3F332</accession>
<keyword evidence="1" id="KW-0472">Membrane</keyword>